<dbReference type="PANTHER" id="PTHR11934">
    <property type="entry name" value="RIBOSE-5-PHOSPHATE ISOMERASE"/>
    <property type="match status" value="1"/>
</dbReference>
<proteinExistence type="predicted"/>
<evidence type="ECO:0000256" key="2">
    <source>
        <dbReference type="NCBIfam" id="TIGR00021"/>
    </source>
</evidence>
<evidence type="ECO:0000256" key="1">
    <source>
        <dbReference type="ARBA" id="ARBA00023235"/>
    </source>
</evidence>
<dbReference type="InterPro" id="IPR004788">
    <property type="entry name" value="Ribose5P_isomerase_type_A"/>
</dbReference>
<evidence type="ECO:0000313" key="3">
    <source>
        <dbReference type="EMBL" id="WPU92925.1"/>
    </source>
</evidence>
<dbReference type="PANTHER" id="PTHR11934:SF0">
    <property type="entry name" value="RIBOSE-5-PHOSPHATE ISOMERASE"/>
    <property type="match status" value="1"/>
</dbReference>
<keyword evidence="1 3" id="KW-0413">Isomerase</keyword>
<gene>
    <name evidence="3" type="primary">rpiA</name>
    <name evidence="3" type="ORF">SNE25_26740</name>
</gene>
<dbReference type="EMBL" id="CP139558">
    <property type="protein sequence ID" value="WPU92925.1"/>
    <property type="molecule type" value="Genomic_DNA"/>
</dbReference>
<dbReference type="GO" id="GO:0004751">
    <property type="term" value="F:ribose-5-phosphate isomerase activity"/>
    <property type="evidence" value="ECO:0007669"/>
    <property type="project" value="UniProtKB-EC"/>
</dbReference>
<protein>
    <recommendedName>
        <fullName evidence="2">Ribose 5-phosphate isomerase A</fullName>
        <ecNumber evidence="2">5.3.1.6</ecNumber>
    </recommendedName>
</protein>
<dbReference type="RefSeq" id="WP_321562083.1">
    <property type="nucleotide sequence ID" value="NZ_CP139558.1"/>
</dbReference>
<dbReference type="Proteomes" id="UP001324380">
    <property type="component" value="Chromosome"/>
</dbReference>
<sequence>MADYKLEAAKVAFKLIKTGQTIGLGAGTTVFHLVDMIRQDEALAGSVILVSSSFKTNAYLLQHGLNVKAASMVKYLDIYFDGCDQFDSGLTALKSGGGIHTSEKILASMAAEFILMGDDAKFTPALDATYPLVVEILPQALQIVLDRLTSAWPDAVLKLRMSNQKDGAVTSENGNLLADMQFSSVPDWQQLNIQVKMIPGIVEHSLFYRMASKAIIAGEGGVRIISPDYKVY</sequence>
<dbReference type="EC" id="5.3.1.6" evidence="2"/>
<evidence type="ECO:0000313" key="4">
    <source>
        <dbReference type="Proteomes" id="UP001324380"/>
    </source>
</evidence>
<organism evidence="3 4">
    <name type="scientific">Mucilaginibacter sabulilitoris</name>
    <dbReference type="NCBI Taxonomy" id="1173583"/>
    <lineage>
        <taxon>Bacteria</taxon>
        <taxon>Pseudomonadati</taxon>
        <taxon>Bacteroidota</taxon>
        <taxon>Sphingobacteriia</taxon>
        <taxon>Sphingobacteriales</taxon>
        <taxon>Sphingobacteriaceae</taxon>
        <taxon>Mucilaginibacter</taxon>
    </lineage>
</organism>
<dbReference type="CDD" id="cd01398">
    <property type="entry name" value="RPI_A"/>
    <property type="match status" value="1"/>
</dbReference>
<dbReference type="InterPro" id="IPR037171">
    <property type="entry name" value="NagB/RpiA_transferase-like"/>
</dbReference>
<dbReference type="Gene3D" id="3.30.70.260">
    <property type="match status" value="1"/>
</dbReference>
<dbReference type="SUPFAM" id="SSF75445">
    <property type="entry name" value="D-ribose-5-phosphate isomerase (RpiA), lid domain"/>
    <property type="match status" value="1"/>
</dbReference>
<dbReference type="Pfam" id="PF06026">
    <property type="entry name" value="Rib_5-P_isom_A"/>
    <property type="match status" value="1"/>
</dbReference>
<accession>A0ABZ0TIA3</accession>
<dbReference type="Gene3D" id="3.40.50.1360">
    <property type="match status" value="1"/>
</dbReference>
<name>A0ABZ0TIA3_9SPHI</name>
<reference evidence="3 4" key="1">
    <citation type="submission" date="2023-11" db="EMBL/GenBank/DDBJ databases">
        <title>Analysis of the Genomes of Mucilaginibacter gossypii cycad 4 and M. sabulilitoris SNA2: microbes with the potential for plant growth promotion.</title>
        <authorList>
            <person name="Hirsch A.M."/>
            <person name="Humm E."/>
            <person name="Rubbi M."/>
            <person name="Del Vecchio G."/>
            <person name="Ha S.M."/>
            <person name="Pellegrini M."/>
            <person name="Gunsalus R.P."/>
        </authorList>
    </citation>
    <scope>NUCLEOTIDE SEQUENCE [LARGE SCALE GENOMIC DNA]</scope>
    <source>
        <strain evidence="3 4">SNA2</strain>
    </source>
</reference>
<dbReference type="SUPFAM" id="SSF100950">
    <property type="entry name" value="NagB/RpiA/CoA transferase-like"/>
    <property type="match status" value="1"/>
</dbReference>
<dbReference type="NCBIfam" id="TIGR00021">
    <property type="entry name" value="rpiA"/>
    <property type="match status" value="1"/>
</dbReference>
<keyword evidence="4" id="KW-1185">Reference proteome</keyword>